<feature type="signal peptide" evidence="3">
    <location>
        <begin position="1"/>
        <end position="21"/>
    </location>
</feature>
<dbReference type="InterPro" id="IPR001478">
    <property type="entry name" value="PDZ"/>
</dbReference>
<keyword evidence="6" id="KW-1185">Reference proteome</keyword>
<dbReference type="PANTHER" id="PTHR43343">
    <property type="entry name" value="PEPTIDASE S12"/>
    <property type="match status" value="1"/>
</dbReference>
<reference evidence="5 6" key="1">
    <citation type="submission" date="2024-03" db="EMBL/GenBank/DDBJ databases">
        <title>Natural products discovery in diverse microorganisms through a two-stage MS feature dereplication strategy.</title>
        <authorList>
            <person name="Zhang R."/>
        </authorList>
    </citation>
    <scope>NUCLEOTIDE SEQUENCE [LARGE SCALE GENOMIC DNA]</scope>
    <source>
        <strain evidence="5 6">18930</strain>
    </source>
</reference>
<organism evidence="5 6">
    <name type="scientific">Rhodococcus sovatensis</name>
    <dbReference type="NCBI Taxonomy" id="1805840"/>
    <lineage>
        <taxon>Bacteria</taxon>
        <taxon>Bacillati</taxon>
        <taxon>Actinomycetota</taxon>
        <taxon>Actinomycetes</taxon>
        <taxon>Mycobacteriales</taxon>
        <taxon>Nocardiaceae</taxon>
        <taxon>Rhodococcus</taxon>
    </lineage>
</organism>
<dbReference type="PANTHER" id="PTHR43343:SF3">
    <property type="entry name" value="PROTEASE DO-LIKE 8, CHLOROPLASTIC"/>
    <property type="match status" value="1"/>
</dbReference>
<dbReference type="Gene3D" id="2.40.10.120">
    <property type="match status" value="1"/>
</dbReference>
<dbReference type="Pfam" id="PF13365">
    <property type="entry name" value="Trypsin_2"/>
    <property type="match status" value="1"/>
</dbReference>
<keyword evidence="2" id="KW-0378">Hydrolase</keyword>
<evidence type="ECO:0000256" key="2">
    <source>
        <dbReference type="ARBA" id="ARBA00022801"/>
    </source>
</evidence>
<dbReference type="Gene3D" id="2.30.42.10">
    <property type="match status" value="1"/>
</dbReference>
<evidence type="ECO:0000256" key="3">
    <source>
        <dbReference type="SAM" id="SignalP"/>
    </source>
</evidence>
<feature type="chain" id="PRO_5045467611" evidence="3">
    <location>
        <begin position="22"/>
        <end position="367"/>
    </location>
</feature>
<sequence length="367" mass="37394">MQAAGRAAFLVTLTLAVSALAPPLAPGVLDSTPLADQAPPAVAPPPPVETPPPLTLEQLSEQVNPTVVTIAAEFGLYGVAGTGFVVDADGLVVTNFHVIEEATAVTAVHMGNGLIYDASVLGYDKTRDLAVLQLATASDLPVAAIGSSADLEVGADVTAIGNASGGGVLVPAPGKIVALDRPVIAQSSVDGSRNELVGMIQIDADVRAGDSGGPLVDAWGNVIGVDAAGLSDEARETQAPEAYAIPIDDAIAVVEQVRDGRSEGTVHVGPTPYLGIGVRDVSAFRTAGPSQGAAVASVQSDSPAQRTGLVRGDVIVSFDGRPVRTSDELSMEMIGRRPGDIIRLEWITEEGVRQQQSVTLELGAPTA</sequence>
<evidence type="ECO:0000313" key="5">
    <source>
        <dbReference type="EMBL" id="WXG68093.1"/>
    </source>
</evidence>
<dbReference type="InterPro" id="IPR009003">
    <property type="entry name" value="Peptidase_S1_PA"/>
</dbReference>
<dbReference type="SMART" id="SM00228">
    <property type="entry name" value="PDZ"/>
    <property type="match status" value="1"/>
</dbReference>
<accession>A0ABZ2PLR0</accession>
<protein>
    <submittedName>
        <fullName evidence="5">Trypsin-like peptidase domain-containing protein</fullName>
    </submittedName>
</protein>
<evidence type="ECO:0000313" key="6">
    <source>
        <dbReference type="Proteomes" id="UP001432000"/>
    </source>
</evidence>
<dbReference type="InterPro" id="IPR051201">
    <property type="entry name" value="Chloro_Bact_Ser_Proteases"/>
</dbReference>
<dbReference type="Proteomes" id="UP001432000">
    <property type="component" value="Chromosome"/>
</dbReference>
<dbReference type="SUPFAM" id="SSF50156">
    <property type="entry name" value="PDZ domain-like"/>
    <property type="match status" value="1"/>
</dbReference>
<gene>
    <name evidence="5" type="ORF">WDS16_23230</name>
</gene>
<dbReference type="InterPro" id="IPR036034">
    <property type="entry name" value="PDZ_sf"/>
</dbReference>
<dbReference type="RefSeq" id="WP_338888076.1">
    <property type="nucleotide sequence ID" value="NZ_CP147846.1"/>
</dbReference>
<dbReference type="EMBL" id="CP147846">
    <property type="protein sequence ID" value="WXG68093.1"/>
    <property type="molecule type" value="Genomic_DNA"/>
</dbReference>
<dbReference type="SUPFAM" id="SSF50494">
    <property type="entry name" value="Trypsin-like serine proteases"/>
    <property type="match status" value="1"/>
</dbReference>
<name>A0ABZ2PLR0_9NOCA</name>
<dbReference type="Pfam" id="PF13180">
    <property type="entry name" value="PDZ_2"/>
    <property type="match status" value="1"/>
</dbReference>
<dbReference type="PRINTS" id="PR00834">
    <property type="entry name" value="PROTEASES2C"/>
</dbReference>
<evidence type="ECO:0000259" key="4">
    <source>
        <dbReference type="PROSITE" id="PS50106"/>
    </source>
</evidence>
<keyword evidence="3" id="KW-0732">Signal</keyword>
<dbReference type="InterPro" id="IPR001940">
    <property type="entry name" value="Peptidase_S1C"/>
</dbReference>
<feature type="domain" description="PDZ" evidence="4">
    <location>
        <begin position="253"/>
        <end position="350"/>
    </location>
</feature>
<dbReference type="PROSITE" id="PS50106">
    <property type="entry name" value="PDZ"/>
    <property type="match status" value="1"/>
</dbReference>
<proteinExistence type="predicted"/>
<evidence type="ECO:0000256" key="1">
    <source>
        <dbReference type="ARBA" id="ARBA00022670"/>
    </source>
</evidence>
<keyword evidence="1" id="KW-0645">Protease</keyword>